<evidence type="ECO:0008006" key="3">
    <source>
        <dbReference type="Google" id="ProtNLM"/>
    </source>
</evidence>
<comment type="caution">
    <text evidence="1">The sequence shown here is derived from an EMBL/GenBank/DDBJ whole genome shotgun (WGS) entry which is preliminary data.</text>
</comment>
<dbReference type="AlphaFoldDB" id="A0A1F6TM05"/>
<accession>A0A1F6TM05</accession>
<sequence>MFGKFRKGKSDLSGESLITVLPEKTRYPIYSLHEWHSDKWDAMDYGLDYDPSKSFFEQLQNLQEKVPHPHQNGAKNTGCDYCDDVWNSKNCYLSRSMEECEDLLYSYRNLWVKNSIDVVVCFNSEKCFNSSDCHHSYKLFYSKHSRDCIESSFLYDCRNCQNCFMCWNLRNKSHCIENIQYTKEEYEEKLKSFKLGSYESIQFFRKRFDEIIQNDVIHRPNFNLKTYNSSGNYLLNCKDCHNCNTLSESEDCVNITRATEDKTCIDADGCFYSELMGNCAACLNGYAEKYCAWSSSRYSEYLDLCIECEYCFGCVGLKKKKYCILNKQYSKEEYENLKEKIISNMKHRGEYGKFLPYSMSAGPFNLSTSFLYFPDTKKEDILKLGGYWEDISESNVDGMPTFLLPDDIKDVPDDIINKALICPETGWRFNIAQNELIFYRENNIPLPRHHFDVRTRNQLKYLTVIQAYPYKCFYCQKDIEAYYLPEWNYQKIACEECYKQNIA</sequence>
<gene>
    <name evidence="1" type="ORF">A2121_02575</name>
</gene>
<organism evidence="1 2">
    <name type="scientific">Candidatus Nomurabacteria bacterium GWB1_40_6</name>
    <dbReference type="NCBI Taxonomy" id="1801727"/>
    <lineage>
        <taxon>Bacteria</taxon>
        <taxon>Candidatus Nomuraibacteriota</taxon>
    </lineage>
</organism>
<proteinExistence type="predicted"/>
<evidence type="ECO:0000313" key="2">
    <source>
        <dbReference type="Proteomes" id="UP000176484"/>
    </source>
</evidence>
<dbReference type="EMBL" id="MFTD01000028">
    <property type="protein sequence ID" value="OGI46163.1"/>
    <property type="molecule type" value="Genomic_DNA"/>
</dbReference>
<dbReference type="Proteomes" id="UP000176484">
    <property type="component" value="Unassembled WGS sequence"/>
</dbReference>
<protein>
    <recommendedName>
        <fullName evidence="3">Caib/baif family protein</fullName>
    </recommendedName>
</protein>
<reference evidence="1 2" key="1">
    <citation type="journal article" date="2016" name="Nat. Commun.">
        <title>Thousands of microbial genomes shed light on interconnected biogeochemical processes in an aquifer system.</title>
        <authorList>
            <person name="Anantharaman K."/>
            <person name="Brown C.T."/>
            <person name="Hug L.A."/>
            <person name="Sharon I."/>
            <person name="Castelle C.J."/>
            <person name="Probst A.J."/>
            <person name="Thomas B.C."/>
            <person name="Singh A."/>
            <person name="Wilkins M.J."/>
            <person name="Karaoz U."/>
            <person name="Brodie E.L."/>
            <person name="Williams K.H."/>
            <person name="Hubbard S.S."/>
            <person name="Banfield J.F."/>
        </authorList>
    </citation>
    <scope>NUCLEOTIDE SEQUENCE [LARGE SCALE GENOMIC DNA]</scope>
</reference>
<name>A0A1F6TM05_9BACT</name>
<evidence type="ECO:0000313" key="1">
    <source>
        <dbReference type="EMBL" id="OGI46163.1"/>
    </source>
</evidence>